<reference evidence="3" key="1">
    <citation type="submission" date="2020-01" db="EMBL/GenBank/DDBJ databases">
        <authorList>
            <consortium name="DOE Joint Genome Institute"/>
            <person name="Haridas S."/>
            <person name="Albert R."/>
            <person name="Binder M."/>
            <person name="Bloem J."/>
            <person name="Labutti K."/>
            <person name="Salamov A."/>
            <person name="Andreopoulos B."/>
            <person name="Baker S.E."/>
            <person name="Barry K."/>
            <person name="Bills G."/>
            <person name="Bluhm B.H."/>
            <person name="Cannon C."/>
            <person name="Castanera R."/>
            <person name="Culley D.E."/>
            <person name="Daum C."/>
            <person name="Ezra D."/>
            <person name="Gonzalez J.B."/>
            <person name="Henrissat B."/>
            <person name="Kuo A."/>
            <person name="Liang C."/>
            <person name="Lipzen A."/>
            <person name="Lutzoni F."/>
            <person name="Magnuson J."/>
            <person name="Mondo S."/>
            <person name="Nolan M."/>
            <person name="Ohm R."/>
            <person name="Pangilinan J."/>
            <person name="Park H.-J."/>
            <person name="Ramirez L."/>
            <person name="Alfaro M."/>
            <person name="Sun H."/>
            <person name="Tritt A."/>
            <person name="Yoshinaga Y."/>
            <person name="Zwiers L.-H."/>
            <person name="Turgeon B.G."/>
            <person name="Goodwin S.B."/>
            <person name="Spatafora J.W."/>
            <person name="Crous P.W."/>
            <person name="Grigoriev I.V."/>
        </authorList>
    </citation>
    <scope>NUCLEOTIDE SEQUENCE</scope>
    <source>
        <strain evidence="3">CBS 394.84</strain>
    </source>
</reference>
<feature type="transmembrane region" description="Helical" evidence="2">
    <location>
        <begin position="530"/>
        <end position="549"/>
    </location>
</feature>
<feature type="transmembrane region" description="Helical" evidence="2">
    <location>
        <begin position="347"/>
        <end position="367"/>
    </location>
</feature>
<dbReference type="AlphaFoldDB" id="A0A9P4GFH3"/>
<evidence type="ECO:0000256" key="1">
    <source>
        <dbReference type="SAM" id="MobiDB-lite"/>
    </source>
</evidence>
<keyword evidence="4" id="KW-1185">Reference proteome</keyword>
<protein>
    <submittedName>
        <fullName evidence="3">Uncharacterized protein</fullName>
    </submittedName>
</protein>
<dbReference type="Proteomes" id="UP000800039">
    <property type="component" value="Unassembled WGS sequence"/>
</dbReference>
<feature type="region of interest" description="Disordered" evidence="1">
    <location>
        <begin position="458"/>
        <end position="483"/>
    </location>
</feature>
<evidence type="ECO:0000313" key="3">
    <source>
        <dbReference type="EMBL" id="KAF1845103.1"/>
    </source>
</evidence>
<keyword evidence="2" id="KW-0812">Transmembrane</keyword>
<feature type="transmembrane region" description="Helical" evidence="2">
    <location>
        <begin position="315"/>
        <end position="335"/>
    </location>
</feature>
<dbReference type="GeneID" id="63843758"/>
<feature type="compositionally biased region" description="Low complexity" evidence="1">
    <location>
        <begin position="470"/>
        <end position="480"/>
    </location>
</feature>
<proteinExistence type="predicted"/>
<sequence length="565" mass="62457">MVQKRGAPLFCENLGSTKDDLRCCYPDSQDASTCRYNFNNPDVHTFSGGCDETGDCLGDCQDVSVIYSSLTQDDALKGTGIAPIRRYLTCANVPNMAGYLDQDVLTPDIRSQVERYIPRNATERSLKDITFAVTECLTATCRNARHGNACEVQCSGVNLLVNSTTPSLHGINQCLNTLCTGEYDSLPFADADVVGIGVFASYIMQCAFVVMLLFGLTSFELFKHKNTKRCSDGDGTPNQGNEKSNSSGSRDNTPEKEHKNGIIRHAQNSQREQSHQENFETFLVSFHQAQCYFSATIQIASLSYGIFSTDMLNTFLLLPLATNGILPVAFAYVLLLRCRKASMDTTLLTIACWLLASLVYWTLYAHVIPINSTIRDPKRIDRAYQQFMYKLSALDACGGYSALAVCPHNLKLGEDEIISASYKLRVLTPIIWTFSTICLLVALGEKLNRWLHRPSTNKAKNSSVEEAAPTQTTTTTTTTTQKRKPASRSLFSNTVFYGCIILCFLAGIGMQLSLLSVSTSLKMTDANHWSFGQIVAVTIWAPPLLGYLYTELKMMVPARFKSGRT</sequence>
<dbReference type="OrthoDB" id="4582561at2759"/>
<name>A0A9P4GFH3_9PLEO</name>
<feature type="transmembrane region" description="Helical" evidence="2">
    <location>
        <begin position="490"/>
        <end position="510"/>
    </location>
</feature>
<evidence type="ECO:0000313" key="4">
    <source>
        <dbReference type="Proteomes" id="UP000800039"/>
    </source>
</evidence>
<feature type="transmembrane region" description="Helical" evidence="2">
    <location>
        <begin position="193"/>
        <end position="219"/>
    </location>
</feature>
<dbReference type="RefSeq" id="XP_040787666.1">
    <property type="nucleotide sequence ID" value="XM_040926507.1"/>
</dbReference>
<keyword evidence="2" id="KW-1133">Transmembrane helix</keyword>
<feature type="compositionally biased region" description="Polar residues" evidence="1">
    <location>
        <begin position="236"/>
        <end position="251"/>
    </location>
</feature>
<feature type="region of interest" description="Disordered" evidence="1">
    <location>
        <begin position="230"/>
        <end position="258"/>
    </location>
</feature>
<accession>A0A9P4GFH3</accession>
<comment type="caution">
    <text evidence="3">The sequence shown here is derived from an EMBL/GenBank/DDBJ whole genome shotgun (WGS) entry which is preliminary data.</text>
</comment>
<dbReference type="EMBL" id="ML976616">
    <property type="protein sequence ID" value="KAF1845103.1"/>
    <property type="molecule type" value="Genomic_DNA"/>
</dbReference>
<keyword evidence="2" id="KW-0472">Membrane</keyword>
<feature type="transmembrane region" description="Helical" evidence="2">
    <location>
        <begin position="422"/>
        <end position="443"/>
    </location>
</feature>
<gene>
    <name evidence="3" type="ORF">K460DRAFT_103095</name>
</gene>
<evidence type="ECO:0000256" key="2">
    <source>
        <dbReference type="SAM" id="Phobius"/>
    </source>
</evidence>
<organism evidence="3 4">
    <name type="scientific">Cucurbitaria berberidis CBS 394.84</name>
    <dbReference type="NCBI Taxonomy" id="1168544"/>
    <lineage>
        <taxon>Eukaryota</taxon>
        <taxon>Fungi</taxon>
        <taxon>Dikarya</taxon>
        <taxon>Ascomycota</taxon>
        <taxon>Pezizomycotina</taxon>
        <taxon>Dothideomycetes</taxon>
        <taxon>Pleosporomycetidae</taxon>
        <taxon>Pleosporales</taxon>
        <taxon>Pleosporineae</taxon>
        <taxon>Cucurbitariaceae</taxon>
        <taxon>Cucurbitaria</taxon>
    </lineage>
</organism>